<feature type="domain" description="Radical SAM core" evidence="6">
    <location>
        <begin position="101"/>
        <end position="278"/>
    </location>
</feature>
<gene>
    <name evidence="7" type="ORF">KGA66_22175</name>
</gene>
<evidence type="ECO:0000256" key="2">
    <source>
        <dbReference type="ARBA" id="ARBA00022723"/>
    </source>
</evidence>
<comment type="caution">
    <text evidence="7">The sequence shown here is derived from an EMBL/GenBank/DDBJ whole genome shotgun (WGS) entry which is preliminary data.</text>
</comment>
<evidence type="ECO:0000256" key="1">
    <source>
        <dbReference type="ARBA" id="ARBA00022691"/>
    </source>
</evidence>
<evidence type="ECO:0000256" key="3">
    <source>
        <dbReference type="ARBA" id="ARBA00023004"/>
    </source>
</evidence>
<keyword evidence="8" id="KW-1185">Reference proteome</keyword>
<evidence type="ECO:0000256" key="5">
    <source>
        <dbReference type="ARBA" id="ARBA00023601"/>
    </source>
</evidence>
<dbReference type="InterPro" id="IPR023867">
    <property type="entry name" value="Sulphatase_maturase_rSAM"/>
</dbReference>
<dbReference type="SFLD" id="SFLDS00029">
    <property type="entry name" value="Radical_SAM"/>
    <property type="match status" value="1"/>
</dbReference>
<proteinExistence type="inferred from homology"/>
<keyword evidence="3" id="KW-0408">Iron</keyword>
<dbReference type="Gene3D" id="3.20.20.70">
    <property type="entry name" value="Aldolase class I"/>
    <property type="match status" value="1"/>
</dbReference>
<reference evidence="7" key="1">
    <citation type="submission" date="2021-04" db="EMBL/GenBank/DDBJ databases">
        <title>Genome based classification of Actinospica acidithermotolerans sp. nov., an actinobacterium isolated from an Indonesian hot spring.</title>
        <authorList>
            <person name="Kusuma A.B."/>
            <person name="Putra K.E."/>
            <person name="Nafisah S."/>
            <person name="Loh J."/>
            <person name="Nouioui I."/>
            <person name="Goodfellow M."/>
        </authorList>
    </citation>
    <scope>NUCLEOTIDE SEQUENCE</scope>
    <source>
        <strain evidence="7">DSM 45618</strain>
    </source>
</reference>
<dbReference type="Proteomes" id="UP000677913">
    <property type="component" value="Unassembled WGS sequence"/>
</dbReference>
<dbReference type="RefSeq" id="WP_211470186.1">
    <property type="nucleotide sequence ID" value="NZ_JAGSXH010000100.1"/>
</dbReference>
<dbReference type="SFLD" id="SFLDG01067">
    <property type="entry name" value="SPASM/twitch_domain_containing"/>
    <property type="match status" value="1"/>
</dbReference>
<dbReference type="InterPro" id="IPR007197">
    <property type="entry name" value="rSAM"/>
</dbReference>
<accession>A0A8J7WNP1</accession>
<dbReference type="SUPFAM" id="SSF102114">
    <property type="entry name" value="Radical SAM enzymes"/>
    <property type="match status" value="1"/>
</dbReference>
<dbReference type="EMBL" id="JAGSXH010000100">
    <property type="protein sequence ID" value="MBS2965776.1"/>
    <property type="molecule type" value="Genomic_DNA"/>
</dbReference>
<dbReference type="PANTHER" id="PTHR43273">
    <property type="entry name" value="ANAEROBIC SULFATASE-MATURATING ENZYME HOMOLOG ASLB-RELATED"/>
    <property type="match status" value="1"/>
</dbReference>
<dbReference type="Pfam" id="PF04055">
    <property type="entry name" value="Radical_SAM"/>
    <property type="match status" value="1"/>
</dbReference>
<keyword evidence="1" id="KW-0949">S-adenosyl-L-methionine</keyword>
<dbReference type="GO" id="GO:0051536">
    <property type="term" value="F:iron-sulfur cluster binding"/>
    <property type="evidence" value="ECO:0007669"/>
    <property type="project" value="UniProtKB-KW"/>
</dbReference>
<sequence length="487" mass="52166">MATRTLTPSRYLVFADEREDGFTPVYHSLFGNLTLLDRDGSRWLRGRCADREPSAEALAELEDRFFLVPDDQDERAVIEAARSDRALNASSGYLLKGIQLVLTNSCNLGCSYCYQDTLDPVGTIKPQSADSSQRKPVLLPLATLRRSSPVGTMTADTACRLVRASAETVARAGNAQLSVEFFGGEPMLAWDTVEAVLTEVGAQHAGVHIVYSMTTNATRVTPHIARTLAAARVTVAVSYDGDGNALRTTKSKASASAMVDSGLRMLADAGVSLNLNTVVSTKNAPQTDPELIVGIATEVGARQIGVILDLDAAPYADTEAMAVVMDTVLELRRTAAAAGIGVTGYWHQVYEQMTGQLPLNLEKGYKTCAAEGAKLSFEPNGSVRSCKIAEEPLQDTGSLSRYLKSDLYLRHVDKAFKTDDACHGCAIEGFCSGLCVGTIVKNTGDLDGVVEGACDVYRELTRRLVADWADRDAERIVLPMVAAAVGG</sequence>
<dbReference type="InterPro" id="IPR013785">
    <property type="entry name" value="Aldolase_TIM"/>
</dbReference>
<dbReference type="AlphaFoldDB" id="A0A8J7WNP1"/>
<keyword evidence="4" id="KW-0411">Iron-sulfur</keyword>
<keyword evidence="2" id="KW-0479">Metal-binding</keyword>
<organism evidence="7 8">
    <name type="scientific">Actinocrinis puniceicyclus</name>
    <dbReference type="NCBI Taxonomy" id="977794"/>
    <lineage>
        <taxon>Bacteria</taxon>
        <taxon>Bacillati</taxon>
        <taxon>Actinomycetota</taxon>
        <taxon>Actinomycetes</taxon>
        <taxon>Catenulisporales</taxon>
        <taxon>Actinospicaceae</taxon>
        <taxon>Actinocrinis</taxon>
    </lineage>
</organism>
<comment type="similarity">
    <text evidence="5">Belongs to the radical SAM superfamily. Anaerobic sulfatase-maturating enzyme family.</text>
</comment>
<evidence type="ECO:0000313" key="8">
    <source>
        <dbReference type="Proteomes" id="UP000677913"/>
    </source>
</evidence>
<name>A0A8J7WNP1_9ACTN</name>
<evidence type="ECO:0000313" key="7">
    <source>
        <dbReference type="EMBL" id="MBS2965776.1"/>
    </source>
</evidence>
<protein>
    <submittedName>
        <fullName evidence="7">Radical SAM protein</fullName>
    </submittedName>
</protein>
<dbReference type="GO" id="GO:0016491">
    <property type="term" value="F:oxidoreductase activity"/>
    <property type="evidence" value="ECO:0007669"/>
    <property type="project" value="InterPro"/>
</dbReference>
<evidence type="ECO:0000259" key="6">
    <source>
        <dbReference type="Pfam" id="PF04055"/>
    </source>
</evidence>
<dbReference type="GO" id="GO:0046872">
    <property type="term" value="F:metal ion binding"/>
    <property type="evidence" value="ECO:0007669"/>
    <property type="project" value="UniProtKB-KW"/>
</dbReference>
<dbReference type="InterPro" id="IPR058240">
    <property type="entry name" value="rSAM_sf"/>
</dbReference>
<dbReference type="PANTHER" id="PTHR43273:SF3">
    <property type="entry name" value="ANAEROBIC SULFATASE-MATURATING ENZYME HOMOLOG ASLB-RELATED"/>
    <property type="match status" value="1"/>
</dbReference>
<evidence type="ECO:0000256" key="4">
    <source>
        <dbReference type="ARBA" id="ARBA00023014"/>
    </source>
</evidence>